<dbReference type="eggNOG" id="COG0152">
    <property type="taxonomic scope" value="Bacteria"/>
</dbReference>
<dbReference type="PANTHER" id="PTHR43700">
    <property type="entry name" value="PHOSPHORIBOSYLAMINOIMIDAZOLE-SUCCINOCARBOXAMIDE SYNTHASE"/>
    <property type="match status" value="1"/>
</dbReference>
<dbReference type="AlphaFoldDB" id="G0HCU7"/>
<dbReference type="EMBL" id="CP002917">
    <property type="protein sequence ID" value="AEK35911.1"/>
    <property type="molecule type" value="Genomic_DNA"/>
</dbReference>
<name>G0HCU7_CORVD</name>
<dbReference type="GO" id="GO:0005737">
    <property type="term" value="C:cytoplasm"/>
    <property type="evidence" value="ECO:0007669"/>
    <property type="project" value="TreeGrafter"/>
</dbReference>
<dbReference type="KEGG" id="cva:CVAR_0561"/>
<dbReference type="GO" id="GO:0006189">
    <property type="term" value="P:'de novo' IMP biosynthetic process"/>
    <property type="evidence" value="ECO:0007669"/>
    <property type="project" value="UniProtKB-UniRule"/>
</dbReference>
<evidence type="ECO:0000256" key="5">
    <source>
        <dbReference type="ARBA" id="ARBA00022598"/>
    </source>
</evidence>
<dbReference type="NCBIfam" id="TIGR00081">
    <property type="entry name" value="purC"/>
    <property type="match status" value="1"/>
</dbReference>
<comment type="similarity">
    <text evidence="2 11">Belongs to the SAICAR synthetase family.</text>
</comment>
<keyword evidence="6 11" id="KW-0547">Nucleotide-binding</keyword>
<evidence type="ECO:0000256" key="7">
    <source>
        <dbReference type="ARBA" id="ARBA00022755"/>
    </source>
</evidence>
<accession>G0HCU7</accession>
<sequence>METVGDIWLLDHDDRGRKIRTTVTLELPGVHRIFIREDARRRPCDVCHPAVGWPRGDRLAWGLNCAPMRPDLSEYTHFSAGKVREIYEIDDATLLMVATDRISAYDYVLDTDIPDKGRVLTAMSDFFFDALDFPNHLAGSADDERIPEKVLGRAMVCRKLEMLPFECVVRGYLTGSGLKEYRENGTVCGVELPEGLTEASKLPEPLFTPATKAEIGDHDENVSFDRVVADLGQERAEQLREASISIYSQAAAIAAEHGIILADTKFEFGLDAEGNLVLGDEVLTPDSSRYWPADTYEEGKVQPSFDKQYVRNWLTGPKSGWDIKSQTPPPELPGSVVEATRERYIEAYERISGNRFADWIGTCAGY</sequence>
<dbReference type="PROSITE" id="PS01057">
    <property type="entry name" value="SAICAR_SYNTHETASE_1"/>
    <property type="match status" value="1"/>
</dbReference>
<reference evidence="13 14" key="1">
    <citation type="journal article" date="2011" name="BMC Genomics">
        <title>Complete genome sequence of Corynebacterium variabile DSM 44702 isolated from the surface of smear-ripened cheeses and insights into cheese ripening and flavor generation.</title>
        <authorList>
            <person name="Schroeder J."/>
            <person name="Maus I."/>
            <person name="Trost E."/>
            <person name="Tauch A."/>
        </authorList>
    </citation>
    <scope>NUCLEOTIDE SEQUENCE [LARGE SCALE GENOMIC DNA]</scope>
    <source>
        <strain evidence="14">DSM 44702 / JCM 12073 / NCIMB 30131</strain>
    </source>
</reference>
<evidence type="ECO:0000256" key="2">
    <source>
        <dbReference type="ARBA" id="ARBA00010190"/>
    </source>
</evidence>
<dbReference type="PANTHER" id="PTHR43700:SF1">
    <property type="entry name" value="PHOSPHORIBOSYLAMINOIMIDAZOLE-SUCCINOCARBOXAMIDE SYNTHASE"/>
    <property type="match status" value="1"/>
</dbReference>
<evidence type="ECO:0000256" key="3">
    <source>
        <dbReference type="ARBA" id="ARBA00012217"/>
    </source>
</evidence>
<dbReference type="GO" id="GO:0004639">
    <property type="term" value="F:phosphoribosylaminoimidazolesuccinocarboxamide synthase activity"/>
    <property type="evidence" value="ECO:0007669"/>
    <property type="project" value="UniProtKB-UniRule"/>
</dbReference>
<protein>
    <recommendedName>
        <fullName evidence="4 11">Phosphoribosylaminoimidazole-succinocarboxamide synthase</fullName>
        <ecNumber evidence="3 11">6.3.2.6</ecNumber>
    </recommendedName>
    <alternativeName>
        <fullName evidence="9 11">SAICAR synthetase</fullName>
    </alternativeName>
</protein>
<dbReference type="Pfam" id="PF01259">
    <property type="entry name" value="SAICAR_synt"/>
    <property type="match status" value="1"/>
</dbReference>
<gene>
    <name evidence="11 13" type="primary">purC</name>
    <name evidence="13" type="ordered locus">CVAR_0561</name>
</gene>
<evidence type="ECO:0000256" key="10">
    <source>
        <dbReference type="ARBA" id="ARBA00048475"/>
    </source>
</evidence>
<dbReference type="STRING" id="858619.CVAR_0561"/>
<evidence type="ECO:0000259" key="12">
    <source>
        <dbReference type="Pfam" id="PF01259"/>
    </source>
</evidence>
<dbReference type="EC" id="6.3.2.6" evidence="3 11"/>
<evidence type="ECO:0000256" key="6">
    <source>
        <dbReference type="ARBA" id="ARBA00022741"/>
    </source>
</evidence>
<dbReference type="InterPro" id="IPR018236">
    <property type="entry name" value="SAICAR_synthetase_CS"/>
</dbReference>
<keyword evidence="5 11" id="KW-0436">Ligase</keyword>
<dbReference type="HOGENOM" id="CLU_045637_0_0_11"/>
<organism evidence="13 14">
    <name type="scientific">Corynebacterium variabile (strain DSM 44702 / CIP 107183 / JCM 12073 / NCIMB 30131)</name>
    <name type="common">Corynebacterium mooreparkense</name>
    <dbReference type="NCBI Taxonomy" id="858619"/>
    <lineage>
        <taxon>Bacteria</taxon>
        <taxon>Bacillati</taxon>
        <taxon>Actinomycetota</taxon>
        <taxon>Actinomycetes</taxon>
        <taxon>Mycobacteriales</taxon>
        <taxon>Corynebacteriaceae</taxon>
        <taxon>Corynebacterium</taxon>
    </lineage>
</organism>
<evidence type="ECO:0000256" key="4">
    <source>
        <dbReference type="ARBA" id="ARBA00016460"/>
    </source>
</evidence>
<dbReference type="Proteomes" id="UP000006659">
    <property type="component" value="Chromosome"/>
</dbReference>
<feature type="domain" description="SAICAR synthetase/ADE2 N-terminal" evidence="12">
    <location>
        <begin position="78"/>
        <end position="326"/>
    </location>
</feature>
<keyword evidence="7 11" id="KW-0658">Purine biosynthesis</keyword>
<comment type="pathway">
    <text evidence="1 11">Purine metabolism; IMP biosynthesis via de novo pathway; 5-amino-1-(5-phospho-D-ribosyl)imidazole-4-carboxamide from 5-amino-1-(5-phospho-D-ribosyl)imidazole-4-carboxylate: step 1/2.</text>
</comment>
<dbReference type="NCBIfam" id="NF010568">
    <property type="entry name" value="PRK13961.1"/>
    <property type="match status" value="1"/>
</dbReference>
<keyword evidence="8 11" id="KW-0067">ATP-binding</keyword>
<dbReference type="HAMAP" id="MF_00137">
    <property type="entry name" value="SAICAR_synth"/>
    <property type="match status" value="1"/>
</dbReference>
<dbReference type="UniPathway" id="UPA00074">
    <property type="reaction ID" value="UER00131"/>
</dbReference>
<dbReference type="PROSITE" id="PS01058">
    <property type="entry name" value="SAICAR_SYNTHETASE_2"/>
    <property type="match status" value="1"/>
</dbReference>
<evidence type="ECO:0000256" key="8">
    <source>
        <dbReference type="ARBA" id="ARBA00022840"/>
    </source>
</evidence>
<evidence type="ECO:0000256" key="1">
    <source>
        <dbReference type="ARBA" id="ARBA00004672"/>
    </source>
</evidence>
<evidence type="ECO:0000313" key="14">
    <source>
        <dbReference type="Proteomes" id="UP000006659"/>
    </source>
</evidence>
<dbReference type="InterPro" id="IPR028923">
    <property type="entry name" value="SAICAR_synt/ADE2_N"/>
</dbReference>
<dbReference type="Gene3D" id="3.30.200.20">
    <property type="entry name" value="Phosphorylase Kinase, domain 1"/>
    <property type="match status" value="1"/>
</dbReference>
<evidence type="ECO:0000313" key="13">
    <source>
        <dbReference type="EMBL" id="AEK35911.1"/>
    </source>
</evidence>
<dbReference type="InterPro" id="IPR001636">
    <property type="entry name" value="SAICAR_synth"/>
</dbReference>
<dbReference type="SUPFAM" id="SSF56104">
    <property type="entry name" value="SAICAR synthase-like"/>
    <property type="match status" value="1"/>
</dbReference>
<proteinExistence type="inferred from homology"/>
<dbReference type="CDD" id="cd01414">
    <property type="entry name" value="SAICAR_synt_Sc"/>
    <property type="match status" value="1"/>
</dbReference>
<evidence type="ECO:0000256" key="11">
    <source>
        <dbReference type="HAMAP-Rule" id="MF_00137"/>
    </source>
</evidence>
<comment type="catalytic activity">
    <reaction evidence="10 11">
        <text>5-amino-1-(5-phospho-D-ribosyl)imidazole-4-carboxylate + L-aspartate + ATP = (2S)-2-[5-amino-1-(5-phospho-beta-D-ribosyl)imidazole-4-carboxamido]succinate + ADP + phosphate + 2 H(+)</text>
        <dbReference type="Rhea" id="RHEA:22628"/>
        <dbReference type="ChEBI" id="CHEBI:15378"/>
        <dbReference type="ChEBI" id="CHEBI:29991"/>
        <dbReference type="ChEBI" id="CHEBI:30616"/>
        <dbReference type="ChEBI" id="CHEBI:43474"/>
        <dbReference type="ChEBI" id="CHEBI:58443"/>
        <dbReference type="ChEBI" id="CHEBI:77657"/>
        <dbReference type="ChEBI" id="CHEBI:456216"/>
        <dbReference type="EC" id="6.3.2.6"/>
    </reaction>
</comment>
<dbReference type="FunFam" id="3.30.470.20:FF:000015">
    <property type="entry name" value="Phosphoribosylaminoimidazole-succinocarboxamide synthase"/>
    <property type="match status" value="1"/>
</dbReference>
<dbReference type="Gene3D" id="3.30.470.20">
    <property type="entry name" value="ATP-grasp fold, B domain"/>
    <property type="match status" value="1"/>
</dbReference>
<dbReference type="GO" id="GO:0005524">
    <property type="term" value="F:ATP binding"/>
    <property type="evidence" value="ECO:0007669"/>
    <property type="project" value="UniProtKB-KW"/>
</dbReference>
<evidence type="ECO:0000256" key="9">
    <source>
        <dbReference type="ARBA" id="ARBA00030409"/>
    </source>
</evidence>